<proteinExistence type="predicted"/>
<feature type="region of interest" description="Disordered" evidence="1">
    <location>
        <begin position="1"/>
        <end position="56"/>
    </location>
</feature>
<sequence>MLRSLREAARLSLPPPLGPARTAAPASQADVRTLTAPPGSAPALPRGSGAPAGLDRLDRLLTDRRRRRRHGRRPPERTRERLILVRQHTHVFRASVRDNLLSPGASDAQARAALEAARLAEHVRSLPESLDTVLAERGAAWSGGEHLGLARGLLRDPAVLVLDEPTAGLDTRTEADFLRALIRGRRGAGTDREDPSRPRTALDRRPLKAAAGAARLSCRTGWRGCGGTPGRAIRG</sequence>
<dbReference type="Pfam" id="PF00005">
    <property type="entry name" value="ABC_tran"/>
    <property type="match status" value="1"/>
</dbReference>
<accession>A0ABT4IBK2</accession>
<keyword evidence="3" id="KW-0067">ATP-binding</keyword>
<protein>
    <submittedName>
        <fullName evidence="3">ABC transporter ATP-binding protein</fullName>
    </submittedName>
</protein>
<dbReference type="PANTHER" id="PTHR24221:SF261">
    <property type="entry name" value="GLUTATHIONE_L-CYSTEINE TRANSPORT SYSTEM ATP-BINDING_PERMEASE PROTEIN CYDD"/>
    <property type="match status" value="1"/>
</dbReference>
<dbReference type="Proteomes" id="UP001072034">
    <property type="component" value="Unassembled WGS sequence"/>
</dbReference>
<dbReference type="InterPro" id="IPR027417">
    <property type="entry name" value="P-loop_NTPase"/>
</dbReference>
<gene>
    <name evidence="3" type="ORF">OHJ16_12710</name>
</gene>
<name>A0ABT4IBK2_9ACTO</name>
<organism evidence="3 4">
    <name type="scientific">Actinomyces israelii</name>
    <dbReference type="NCBI Taxonomy" id="1659"/>
    <lineage>
        <taxon>Bacteria</taxon>
        <taxon>Bacillati</taxon>
        <taxon>Actinomycetota</taxon>
        <taxon>Actinomycetes</taxon>
        <taxon>Actinomycetales</taxon>
        <taxon>Actinomycetaceae</taxon>
        <taxon>Actinomyces</taxon>
    </lineage>
</organism>
<evidence type="ECO:0000259" key="2">
    <source>
        <dbReference type="Pfam" id="PF00005"/>
    </source>
</evidence>
<keyword evidence="3" id="KW-0547">Nucleotide-binding</keyword>
<feature type="domain" description="ABC transporter" evidence="2">
    <location>
        <begin position="74"/>
        <end position="167"/>
    </location>
</feature>
<comment type="caution">
    <text evidence="3">The sequence shown here is derived from an EMBL/GenBank/DDBJ whole genome shotgun (WGS) entry which is preliminary data.</text>
</comment>
<dbReference type="Gene3D" id="3.40.50.300">
    <property type="entry name" value="P-loop containing nucleotide triphosphate hydrolases"/>
    <property type="match status" value="1"/>
</dbReference>
<dbReference type="GO" id="GO:0005524">
    <property type="term" value="F:ATP binding"/>
    <property type="evidence" value="ECO:0007669"/>
    <property type="project" value="UniProtKB-KW"/>
</dbReference>
<evidence type="ECO:0000313" key="3">
    <source>
        <dbReference type="EMBL" id="MCZ0858901.1"/>
    </source>
</evidence>
<dbReference type="EMBL" id="JAPTMY010000033">
    <property type="protein sequence ID" value="MCZ0858901.1"/>
    <property type="molecule type" value="Genomic_DNA"/>
</dbReference>
<dbReference type="InterPro" id="IPR039421">
    <property type="entry name" value="Type_1_exporter"/>
</dbReference>
<keyword evidence="4" id="KW-1185">Reference proteome</keyword>
<reference evidence="3" key="1">
    <citation type="submission" date="2022-10" db="EMBL/GenBank/DDBJ databases">
        <title>Genome sequence of Actinomyces israelii ATCC 10048.</title>
        <authorList>
            <person name="Watt R.M."/>
            <person name="Tong W.M."/>
        </authorList>
    </citation>
    <scope>NUCLEOTIDE SEQUENCE</scope>
    <source>
        <strain evidence="3">ATCC 10048</strain>
    </source>
</reference>
<dbReference type="InterPro" id="IPR003439">
    <property type="entry name" value="ABC_transporter-like_ATP-bd"/>
</dbReference>
<dbReference type="SUPFAM" id="SSF52540">
    <property type="entry name" value="P-loop containing nucleoside triphosphate hydrolases"/>
    <property type="match status" value="1"/>
</dbReference>
<evidence type="ECO:0000313" key="4">
    <source>
        <dbReference type="Proteomes" id="UP001072034"/>
    </source>
</evidence>
<evidence type="ECO:0000256" key="1">
    <source>
        <dbReference type="SAM" id="MobiDB-lite"/>
    </source>
</evidence>
<dbReference type="PANTHER" id="PTHR24221">
    <property type="entry name" value="ATP-BINDING CASSETTE SUB-FAMILY B"/>
    <property type="match status" value="1"/>
</dbReference>